<comment type="similarity">
    <text evidence="1">Belongs to the FAH family.</text>
</comment>
<evidence type="ECO:0000259" key="3">
    <source>
        <dbReference type="Pfam" id="PF01557"/>
    </source>
</evidence>
<dbReference type="Gene3D" id="3.90.850.10">
    <property type="entry name" value="Fumarylacetoacetase-like, C-terminal domain"/>
    <property type="match status" value="1"/>
</dbReference>
<evidence type="ECO:0000259" key="4">
    <source>
        <dbReference type="Pfam" id="PF10370"/>
    </source>
</evidence>
<dbReference type="PANTHER" id="PTHR42796">
    <property type="entry name" value="FUMARYLACETOACETATE HYDROLASE DOMAIN-CONTAINING PROTEIN 2A-RELATED"/>
    <property type="match status" value="1"/>
</dbReference>
<dbReference type="Pfam" id="PF10370">
    <property type="entry name" value="Rv2993c-like_N"/>
    <property type="match status" value="1"/>
</dbReference>
<protein>
    <submittedName>
        <fullName evidence="5">Unannotated protein</fullName>
    </submittedName>
</protein>
<evidence type="ECO:0000313" key="5">
    <source>
        <dbReference type="EMBL" id="CAB4545400.1"/>
    </source>
</evidence>
<dbReference type="SUPFAM" id="SSF56529">
    <property type="entry name" value="FAH"/>
    <property type="match status" value="1"/>
</dbReference>
<dbReference type="Gene3D" id="2.30.30.370">
    <property type="entry name" value="FAH"/>
    <property type="match status" value="1"/>
</dbReference>
<dbReference type="PANTHER" id="PTHR42796:SF4">
    <property type="entry name" value="FUMARYLACETOACETATE HYDROLASE DOMAIN-CONTAINING PROTEIN 2A"/>
    <property type="match status" value="1"/>
</dbReference>
<dbReference type="AlphaFoldDB" id="A0A6J6C282"/>
<feature type="domain" description="Rv2993c-like N-terminal" evidence="4">
    <location>
        <begin position="1"/>
        <end position="50"/>
    </location>
</feature>
<dbReference type="InterPro" id="IPR011234">
    <property type="entry name" value="Fumarylacetoacetase-like_C"/>
</dbReference>
<dbReference type="GO" id="GO:0019752">
    <property type="term" value="P:carboxylic acid metabolic process"/>
    <property type="evidence" value="ECO:0007669"/>
    <property type="project" value="UniProtKB-ARBA"/>
</dbReference>
<dbReference type="Pfam" id="PF01557">
    <property type="entry name" value="FAA_hydrolase"/>
    <property type="match status" value="1"/>
</dbReference>
<dbReference type="EMBL" id="CAEZST010000007">
    <property type="protein sequence ID" value="CAB4545400.1"/>
    <property type="molecule type" value="Genomic_DNA"/>
</dbReference>
<gene>
    <name evidence="5" type="ORF">UFOPK1503_00596</name>
</gene>
<keyword evidence="2" id="KW-0479">Metal-binding</keyword>
<organism evidence="5">
    <name type="scientific">freshwater metagenome</name>
    <dbReference type="NCBI Taxonomy" id="449393"/>
    <lineage>
        <taxon>unclassified sequences</taxon>
        <taxon>metagenomes</taxon>
        <taxon>ecological metagenomes</taxon>
    </lineage>
</organism>
<reference evidence="5" key="1">
    <citation type="submission" date="2020-05" db="EMBL/GenBank/DDBJ databases">
        <authorList>
            <person name="Chiriac C."/>
            <person name="Salcher M."/>
            <person name="Ghai R."/>
            <person name="Kavagutti S V."/>
        </authorList>
    </citation>
    <scope>NUCLEOTIDE SEQUENCE</scope>
</reference>
<dbReference type="GO" id="GO:0016853">
    <property type="term" value="F:isomerase activity"/>
    <property type="evidence" value="ECO:0007669"/>
    <property type="project" value="UniProtKB-ARBA"/>
</dbReference>
<sequence length="250" mass="26976">MRLARFSLDGQVHNGVVESDRIHQLAGSFFDAVEKTGHSFSFAEVTLLTPVEPSKVICIGLNFKDHAAEIGQNPQDEPLMFFKPPSSLIATGEKIVIPPQTKKAELEVELALVVGKKAKNISEADAKSYILGYTIANDVTARDVQFSDLQWARSKGFDTFGPLGPWIETDFQPANKKLISRVNGEVRQSGNTQEMIASPEALIAYVSQNLTLFPGDVILTGSPAGISGFQSGDLVECEIEGIGTLSNPVA</sequence>
<dbReference type="InterPro" id="IPR018833">
    <property type="entry name" value="Rv2993c-like_N"/>
</dbReference>
<dbReference type="InterPro" id="IPR051121">
    <property type="entry name" value="FAH"/>
</dbReference>
<accession>A0A6J6C282</accession>
<dbReference type="GO" id="GO:0046872">
    <property type="term" value="F:metal ion binding"/>
    <property type="evidence" value="ECO:0007669"/>
    <property type="project" value="UniProtKB-KW"/>
</dbReference>
<dbReference type="InterPro" id="IPR036663">
    <property type="entry name" value="Fumarylacetoacetase_C_sf"/>
</dbReference>
<name>A0A6J6C282_9ZZZZ</name>
<feature type="domain" description="Fumarylacetoacetase-like C-terminal" evidence="3">
    <location>
        <begin position="55"/>
        <end position="249"/>
    </location>
</feature>
<dbReference type="FunFam" id="3.90.850.10:FF:000002">
    <property type="entry name" value="2-hydroxyhepta-2,4-diene-1,7-dioate isomerase"/>
    <property type="match status" value="1"/>
</dbReference>
<proteinExistence type="inferred from homology"/>
<evidence type="ECO:0000256" key="1">
    <source>
        <dbReference type="ARBA" id="ARBA00010211"/>
    </source>
</evidence>
<evidence type="ECO:0000256" key="2">
    <source>
        <dbReference type="ARBA" id="ARBA00022723"/>
    </source>
</evidence>